<keyword evidence="2" id="KW-0732">Signal</keyword>
<protein>
    <submittedName>
        <fullName evidence="3">Putative basic tail protein</fullName>
    </submittedName>
</protein>
<accession>A0A023FEC3</accession>
<feature type="non-terminal residue" evidence="3">
    <location>
        <position position="205"/>
    </location>
</feature>
<feature type="compositionally biased region" description="Basic residues" evidence="1">
    <location>
        <begin position="111"/>
        <end position="125"/>
    </location>
</feature>
<dbReference type="AlphaFoldDB" id="A0A023FEC3"/>
<feature type="signal peptide" evidence="2">
    <location>
        <begin position="1"/>
        <end position="19"/>
    </location>
</feature>
<feature type="compositionally biased region" description="Basic and acidic residues" evidence="1">
    <location>
        <begin position="126"/>
        <end position="144"/>
    </location>
</feature>
<dbReference type="EMBL" id="GBBK01005299">
    <property type="protein sequence ID" value="JAC19183.1"/>
    <property type="molecule type" value="mRNA"/>
</dbReference>
<evidence type="ECO:0000256" key="1">
    <source>
        <dbReference type="SAM" id="MobiDB-lite"/>
    </source>
</evidence>
<feature type="chain" id="PRO_5001515355" evidence="2">
    <location>
        <begin position="20"/>
        <end position="205"/>
    </location>
</feature>
<sequence length="205" mass="23595">MALLGLLCVFFLQALHASADTVCDRQQVEKGTTVDNCNYYCKEYDEGPWVMRYYENGTKCQYTDSQDGYCLNIPDNEGCYPDDSPLVQEFLKHSSTADTTPPTPAMSTTKSTKKPKGPKKPKSTKKPKDTNKTKATKTPKDTKNQKIQSRQKTKGFKEKETKGFKGKEIKRFKEKETQEQRDRYELRLVRNCANKWPFLRVHAKS</sequence>
<proteinExistence type="evidence at transcript level"/>
<evidence type="ECO:0000313" key="3">
    <source>
        <dbReference type="EMBL" id="JAC19183.1"/>
    </source>
</evidence>
<name>A0A023FEC3_AMBCJ</name>
<reference evidence="3" key="1">
    <citation type="submission" date="2014-03" db="EMBL/GenBank/DDBJ databases">
        <title>The sialotranscriptome of Amblyomma triste, Amblyomma parvum and Amblyomma cajennense ticks, uncovered by 454-based RNA-seq.</title>
        <authorList>
            <person name="Garcia G.R."/>
            <person name="Gardinassi L.G."/>
            <person name="Ribeiro J.M."/>
            <person name="Anatriello E."/>
            <person name="Ferreira B.R."/>
            <person name="Moreira H.N."/>
            <person name="Mafra C."/>
            <person name="Olegario M.M."/>
            <person name="Szabo P.J."/>
            <person name="Miranda-Santos I.K."/>
            <person name="Maruyama S.R."/>
        </authorList>
    </citation>
    <scope>NUCLEOTIDE SEQUENCE</scope>
    <source>
        <strain evidence="3">Uberlandia</strain>
        <tissue evidence="3">Salivary glands</tissue>
    </source>
</reference>
<organism evidence="3">
    <name type="scientific">Amblyomma cajennense</name>
    <name type="common">Cayenne tick</name>
    <name type="synonym">Acarus cajennensis</name>
    <dbReference type="NCBI Taxonomy" id="34607"/>
    <lineage>
        <taxon>Eukaryota</taxon>
        <taxon>Metazoa</taxon>
        <taxon>Ecdysozoa</taxon>
        <taxon>Arthropoda</taxon>
        <taxon>Chelicerata</taxon>
        <taxon>Arachnida</taxon>
        <taxon>Acari</taxon>
        <taxon>Parasitiformes</taxon>
        <taxon>Ixodida</taxon>
        <taxon>Ixodoidea</taxon>
        <taxon>Ixodidae</taxon>
        <taxon>Amblyomminae</taxon>
        <taxon>Amblyomma</taxon>
    </lineage>
</organism>
<feature type="compositionally biased region" description="Low complexity" evidence="1">
    <location>
        <begin position="94"/>
        <end position="110"/>
    </location>
</feature>
<feature type="compositionally biased region" description="Basic and acidic residues" evidence="1">
    <location>
        <begin position="155"/>
        <end position="178"/>
    </location>
</feature>
<evidence type="ECO:0000256" key="2">
    <source>
        <dbReference type="SAM" id="SignalP"/>
    </source>
</evidence>
<feature type="region of interest" description="Disordered" evidence="1">
    <location>
        <begin position="94"/>
        <end position="178"/>
    </location>
</feature>